<evidence type="ECO:0000313" key="2">
    <source>
        <dbReference type="EMBL" id="CAF9940007.1"/>
    </source>
</evidence>
<dbReference type="SUPFAM" id="SSF52047">
    <property type="entry name" value="RNI-like"/>
    <property type="match status" value="1"/>
</dbReference>
<dbReference type="Gene3D" id="3.80.10.10">
    <property type="entry name" value="Ribonuclease Inhibitor"/>
    <property type="match status" value="1"/>
</dbReference>
<proteinExistence type="predicted"/>
<organism evidence="2 3">
    <name type="scientific">Alectoria fallacina</name>
    <dbReference type="NCBI Taxonomy" id="1903189"/>
    <lineage>
        <taxon>Eukaryota</taxon>
        <taxon>Fungi</taxon>
        <taxon>Dikarya</taxon>
        <taxon>Ascomycota</taxon>
        <taxon>Pezizomycotina</taxon>
        <taxon>Lecanoromycetes</taxon>
        <taxon>OSLEUM clade</taxon>
        <taxon>Lecanoromycetidae</taxon>
        <taxon>Lecanorales</taxon>
        <taxon>Lecanorineae</taxon>
        <taxon>Parmeliaceae</taxon>
        <taxon>Alectoria</taxon>
    </lineage>
</organism>
<comment type="caution">
    <text evidence="2">The sequence shown here is derived from an EMBL/GenBank/DDBJ whole genome shotgun (WGS) entry which is preliminary data.</text>
</comment>
<dbReference type="EMBL" id="CAJPDR010000581">
    <property type="protein sequence ID" value="CAF9940007.1"/>
    <property type="molecule type" value="Genomic_DNA"/>
</dbReference>
<dbReference type="Proteomes" id="UP000664203">
    <property type="component" value="Unassembled WGS sequence"/>
</dbReference>
<feature type="compositionally biased region" description="Polar residues" evidence="1">
    <location>
        <begin position="8"/>
        <end position="26"/>
    </location>
</feature>
<evidence type="ECO:0000256" key="1">
    <source>
        <dbReference type="SAM" id="MobiDB-lite"/>
    </source>
</evidence>
<dbReference type="InterPro" id="IPR032675">
    <property type="entry name" value="LRR_dom_sf"/>
</dbReference>
<sequence length="538" mass="61172">MGVYPSKPSKNVGNHPSRTATEQTVDPSEAVVTMNQDIVFMVCAELYHSGMGPDLFSAAQTSILWNIAATPWLYRSLTLDFDKSKSVLTARLLRSLLETDNMPSPVGHNCRRRLKPGVLKVLTKLVPLLSMLHSFSWEVPEPMPKSLLDALHNHPKLSNRTALFTCWDLNEERQYLENLGTAVNLSEVVIDFRPRHHVTSERLVELTFYQTQLLFRQQSLKSLTIKYRYDGIGPSIDQIHMDRQEQLPSIERLSLERYCFGLHNRGIKSHMSARSLRSLTLVAGNWIHGQRSLNASYYSPFFAKITTSRSFELESLGLSHAIIGVIVKRNGSTIRKLGIRNFEHTVFLWDTNPPASHFKCIPSQLILSISRYCPHLRALELDLNETDIKGYTDAARSLETFMTLKHLQINTQLSTPAIDPENPYMAVVRVCNLACDIWSYSLETFRLVTQSLEQDGTQLGEEGSWLATRKFNDLDIEEWDVEIVDELAAATERKLRGWARAVEARFDPPIDVQKRLQWEKTLGKKVELAGAKALKALK</sequence>
<evidence type="ECO:0000313" key="3">
    <source>
        <dbReference type="Proteomes" id="UP000664203"/>
    </source>
</evidence>
<reference evidence="2" key="1">
    <citation type="submission" date="2021-03" db="EMBL/GenBank/DDBJ databases">
        <authorList>
            <person name="Tagirdzhanova G."/>
        </authorList>
    </citation>
    <scope>NUCLEOTIDE SEQUENCE</scope>
</reference>
<gene>
    <name evidence="2" type="ORF">ALECFALPRED_008403</name>
</gene>
<dbReference type="AlphaFoldDB" id="A0A8H3PG00"/>
<feature type="region of interest" description="Disordered" evidence="1">
    <location>
        <begin position="1"/>
        <end position="27"/>
    </location>
</feature>
<dbReference type="OrthoDB" id="10587306at2759"/>
<keyword evidence="3" id="KW-1185">Reference proteome</keyword>
<accession>A0A8H3PG00</accession>
<protein>
    <submittedName>
        <fullName evidence="2">Uncharacterized protein</fullName>
    </submittedName>
</protein>
<name>A0A8H3PG00_9LECA</name>